<sequence length="74" mass="8026">MLLNDWIDQVGGPDCAGELLSEKPRTVMSWYRFDRAPSLRTAGRIVSLTAGAVDYNGIYAPWAAVLAERDGVAA</sequence>
<accession>A0ABY6JUE1</accession>
<dbReference type="Proteomes" id="UP001163082">
    <property type="component" value="Plasmid unnamed"/>
</dbReference>
<keyword evidence="2" id="KW-1185">Reference proteome</keyword>
<dbReference type="RefSeq" id="WP_264431620.1">
    <property type="nucleotide sequence ID" value="NZ_CP080628.1"/>
</dbReference>
<protein>
    <submittedName>
        <fullName evidence="1">Uncharacterized protein</fullName>
    </submittedName>
</protein>
<dbReference type="EMBL" id="CP080628">
    <property type="protein sequence ID" value="UYV20939.1"/>
    <property type="molecule type" value="Genomic_DNA"/>
</dbReference>
<organism evidence="1 2">
    <name type="scientific">Halomonas qaidamensis</name>
    <dbReference type="NCBI Taxonomy" id="2866211"/>
    <lineage>
        <taxon>Bacteria</taxon>
        <taxon>Pseudomonadati</taxon>
        <taxon>Pseudomonadota</taxon>
        <taxon>Gammaproteobacteria</taxon>
        <taxon>Oceanospirillales</taxon>
        <taxon>Halomonadaceae</taxon>
        <taxon>Halomonas</taxon>
    </lineage>
</organism>
<name>A0ABY6JUE1_9GAMM</name>
<evidence type="ECO:0000313" key="1">
    <source>
        <dbReference type="EMBL" id="UYV20939.1"/>
    </source>
</evidence>
<geneLocation type="plasmid" evidence="1 2">
    <name>unnamed</name>
</geneLocation>
<evidence type="ECO:0000313" key="2">
    <source>
        <dbReference type="Proteomes" id="UP001163082"/>
    </source>
</evidence>
<proteinExistence type="predicted"/>
<reference evidence="1" key="1">
    <citation type="journal article" date="2022" name="Antonie Van Leeuwenhoek">
        <title>Whole genome sequencing of the halophilic Halomonas qaidamensis XH36, a novel species strain with high ectoine production.</title>
        <authorList>
            <person name="Zhang T."/>
            <person name="Cui T."/>
            <person name="Cao Y."/>
            <person name="Li Y."/>
            <person name="Li F."/>
            <person name="Zhu D."/>
            <person name="Xing J."/>
        </authorList>
    </citation>
    <scope>NUCLEOTIDE SEQUENCE</scope>
    <source>
        <strain evidence="1">XH36</strain>
    </source>
</reference>
<gene>
    <name evidence="1" type="ORF">K1Y77_17110</name>
</gene>
<keyword evidence="1" id="KW-0614">Plasmid</keyword>